<feature type="domain" description="Amidase" evidence="1">
    <location>
        <begin position="217"/>
        <end position="361"/>
    </location>
</feature>
<dbReference type="SUPFAM" id="SSF75304">
    <property type="entry name" value="Amidase signature (AS) enzymes"/>
    <property type="match status" value="1"/>
</dbReference>
<sequence>MRVENPSPNLGPSTAHQDMEITVGNVNHLLILNPEFLFPAPAHHSHNFLARVGFHATSHALALVYPVTPGEIISASALRDFRANTLGRDDVFQPAFATNLIFYGSDETDLVIEPDALAELKSWNVGRHYALASNPPTSSCTVARGPPGSRGEFTTISMPVSWSHSNPRPLTRRDDDGAAQVPITADRRLTLVAVDAPYAGVNGRVVVPSRCYYKPTKDRPLAGARISVKDNFDVAGHKTTLCNRAWIDLYPAKTKNAACIQTLVDAGAVIVGKVKLQAMIMREEPLECVEFTAPFNPRADGYQVPSGSSHASAAGIASYDWLDFSIGSDTNGSGRKPASYNGCFSIRPTTGVVDTDGVAAIYPFYHDQYHSLEGFRNDYARKYGRPAFVHRALHWQWEVGKAISKDERDECWRRSEVYRHWMLDKILKAGSQDTVVMMPLPIEAGQPNYRDAPPPPYSLLSGYAALHMSPMLGAPEVTAPVGDIPYMSTVTDREEALPVSVSLIGAPGTDLLLPRLVEM</sequence>
<dbReference type="PANTHER" id="PTHR46310">
    <property type="entry name" value="AMIDASE 1"/>
    <property type="match status" value="1"/>
</dbReference>
<feature type="non-terminal residue" evidence="2">
    <location>
        <position position="519"/>
    </location>
</feature>
<dbReference type="AlphaFoldDB" id="A0A179IKD0"/>
<dbReference type="EMBL" id="LUKN01000791">
    <property type="protein sequence ID" value="OAR02180.1"/>
    <property type="molecule type" value="Genomic_DNA"/>
</dbReference>
<gene>
    <name evidence="2" type="ORF">LLEC1_06508</name>
</gene>
<organism evidence="2 3">
    <name type="scientific">Cordyceps confragosa</name>
    <name type="common">Lecanicillium lecanii</name>
    <dbReference type="NCBI Taxonomy" id="2714763"/>
    <lineage>
        <taxon>Eukaryota</taxon>
        <taxon>Fungi</taxon>
        <taxon>Dikarya</taxon>
        <taxon>Ascomycota</taxon>
        <taxon>Pezizomycotina</taxon>
        <taxon>Sordariomycetes</taxon>
        <taxon>Hypocreomycetidae</taxon>
        <taxon>Hypocreales</taxon>
        <taxon>Cordycipitaceae</taxon>
        <taxon>Akanthomyces</taxon>
    </lineage>
</organism>
<keyword evidence="3" id="KW-1185">Reference proteome</keyword>
<dbReference type="InterPro" id="IPR023631">
    <property type="entry name" value="Amidase_dom"/>
</dbReference>
<dbReference type="Pfam" id="PF01425">
    <property type="entry name" value="Amidase"/>
    <property type="match status" value="1"/>
</dbReference>
<reference evidence="2 3" key="1">
    <citation type="submission" date="2016-03" db="EMBL/GenBank/DDBJ databases">
        <title>Fine-scale spatial genetic structure of a fungal parasite of coffee scale insects.</title>
        <authorList>
            <person name="Jackson D."/>
            <person name="Zemenick K.A."/>
            <person name="Malloure B."/>
            <person name="Quandt C.A."/>
            <person name="James T.Y."/>
        </authorList>
    </citation>
    <scope>NUCLEOTIDE SEQUENCE [LARGE SCALE GENOMIC DNA]</scope>
    <source>
        <strain evidence="2 3">UM487</strain>
    </source>
</reference>
<dbReference type="OrthoDB" id="5423360at2759"/>
<dbReference type="PANTHER" id="PTHR46310:SF7">
    <property type="entry name" value="AMIDASE 1"/>
    <property type="match status" value="1"/>
</dbReference>
<evidence type="ECO:0000313" key="2">
    <source>
        <dbReference type="EMBL" id="OAR02180.1"/>
    </source>
</evidence>
<comment type="caution">
    <text evidence="2">The sequence shown here is derived from an EMBL/GenBank/DDBJ whole genome shotgun (WGS) entry which is preliminary data.</text>
</comment>
<evidence type="ECO:0000313" key="3">
    <source>
        <dbReference type="Proteomes" id="UP000243081"/>
    </source>
</evidence>
<accession>A0A179IKD0</accession>
<proteinExistence type="predicted"/>
<dbReference type="OMA" id="WRRSEVY"/>
<dbReference type="InterPro" id="IPR036928">
    <property type="entry name" value="AS_sf"/>
</dbReference>
<name>A0A179IKD0_CORDF</name>
<protein>
    <recommendedName>
        <fullName evidence="1">Amidase domain-containing protein</fullName>
    </recommendedName>
</protein>
<evidence type="ECO:0000259" key="1">
    <source>
        <dbReference type="Pfam" id="PF01425"/>
    </source>
</evidence>
<dbReference type="Gene3D" id="3.90.1300.10">
    <property type="entry name" value="Amidase signature (AS) domain"/>
    <property type="match status" value="2"/>
</dbReference>
<dbReference type="Proteomes" id="UP000243081">
    <property type="component" value="Unassembled WGS sequence"/>
</dbReference>